<gene>
    <name evidence="7" type="primary">glf</name>
    <name evidence="7" type="ORF">VB264_13685</name>
</gene>
<comment type="similarity">
    <text evidence="2">Belongs to the UDP-galactopyranose/dTDP-fucopyranose mutase family.</text>
</comment>
<dbReference type="SUPFAM" id="SSF54373">
    <property type="entry name" value="FAD-linked reductases, C-terminal domain"/>
    <property type="match status" value="1"/>
</dbReference>
<dbReference type="InterPro" id="IPR015899">
    <property type="entry name" value="UDP-GalPyranose_mutase_C"/>
</dbReference>
<comment type="cofactor">
    <cofactor evidence="1">
        <name>FAD</name>
        <dbReference type="ChEBI" id="CHEBI:57692"/>
    </cofactor>
</comment>
<dbReference type="NCBIfam" id="TIGR00031">
    <property type="entry name" value="UDP-GALP_mutase"/>
    <property type="match status" value="1"/>
</dbReference>
<proteinExistence type="inferred from homology"/>
<dbReference type="EMBL" id="JAYFUL010000021">
    <property type="protein sequence ID" value="MEA5258843.1"/>
    <property type="molecule type" value="Genomic_DNA"/>
</dbReference>
<sequence length="367" mass="42743">MKEYDFVIVGAGLFGAVFAHEANKRGKKCLVIDKRPHLGGNIYCEEVEGINVHKYGAHIFHTNDKAIWDYVNSFVEFNRYTNSPLANFEGELFNLPFNMNTFYQLWKVKTPEEAQNKINEQVKASGITDPQNLEEQAISLVGTDIYHKLIKGYTEKQWGRKATELPAFIIKRLPLRFTFDNNYFNDKYQGIPIGGYNKLTEGLLKDIEVRTSTDYFADREAFKAIADKIVFTGHIDEYYDYCFGKLEYRSLRFDNEVINQENYQGNAVVNYTEAHIPYTRIIEHKHFEFGKQPKTVVTKEYPCEWTSGMEAYYPINDDKNTEMFKRYRTLATEEKDVIFGGRLAEYKYYDMHQVVASALVRVKTVFG</sequence>
<dbReference type="InterPro" id="IPR004379">
    <property type="entry name" value="UDP-GALP_mutase"/>
</dbReference>
<dbReference type="Pfam" id="PF03275">
    <property type="entry name" value="GLF"/>
    <property type="match status" value="1"/>
</dbReference>
<dbReference type="PANTHER" id="PTHR21197:SF0">
    <property type="entry name" value="UDP-GALACTOPYRANOSE MUTASE"/>
    <property type="match status" value="1"/>
</dbReference>
<keyword evidence="4" id="KW-0274">FAD</keyword>
<evidence type="ECO:0000256" key="2">
    <source>
        <dbReference type="ARBA" id="ARBA00009321"/>
    </source>
</evidence>
<evidence type="ECO:0000256" key="5">
    <source>
        <dbReference type="ARBA" id="ARBA00023235"/>
    </source>
</evidence>
<comment type="caution">
    <text evidence="7">The sequence shown here is derived from an EMBL/GenBank/DDBJ whole genome shotgun (WGS) entry which is preliminary data.</text>
</comment>
<dbReference type="SUPFAM" id="SSF51971">
    <property type="entry name" value="Nucleotide-binding domain"/>
    <property type="match status" value="1"/>
</dbReference>
<keyword evidence="5 7" id="KW-0413">Isomerase</keyword>
<evidence type="ECO:0000313" key="7">
    <source>
        <dbReference type="EMBL" id="MEA5258843.1"/>
    </source>
</evidence>
<dbReference type="GO" id="GO:0008767">
    <property type="term" value="F:UDP-galactopyranose mutase activity"/>
    <property type="evidence" value="ECO:0007669"/>
    <property type="project" value="UniProtKB-EC"/>
</dbReference>
<feature type="domain" description="UDP-galactopyranose mutase C-terminal" evidence="6">
    <location>
        <begin position="148"/>
        <end position="348"/>
    </location>
</feature>
<evidence type="ECO:0000256" key="3">
    <source>
        <dbReference type="ARBA" id="ARBA00022630"/>
    </source>
</evidence>
<keyword evidence="3" id="KW-0285">Flavoprotein</keyword>
<name>A0ABU5QPA2_9BACT</name>
<evidence type="ECO:0000259" key="6">
    <source>
        <dbReference type="Pfam" id="PF03275"/>
    </source>
</evidence>
<dbReference type="Pfam" id="PF13450">
    <property type="entry name" value="NAD_binding_8"/>
    <property type="match status" value="1"/>
</dbReference>
<dbReference type="Gene3D" id="3.40.50.720">
    <property type="entry name" value="NAD(P)-binding Rossmann-like Domain"/>
    <property type="match status" value="3"/>
</dbReference>
<dbReference type="EC" id="5.4.99.9" evidence="7"/>
<protein>
    <submittedName>
        <fullName evidence="7">UDP-galactopyranose mutase</fullName>
        <ecNumber evidence="7">5.4.99.9</ecNumber>
    </submittedName>
</protein>
<evidence type="ECO:0000313" key="8">
    <source>
        <dbReference type="Proteomes" id="UP001304671"/>
    </source>
</evidence>
<dbReference type="PANTHER" id="PTHR21197">
    <property type="entry name" value="UDP-GALACTOPYRANOSE MUTASE"/>
    <property type="match status" value="1"/>
</dbReference>
<evidence type="ECO:0000256" key="1">
    <source>
        <dbReference type="ARBA" id="ARBA00001974"/>
    </source>
</evidence>
<dbReference type="Proteomes" id="UP001304671">
    <property type="component" value="Unassembled WGS sequence"/>
</dbReference>
<dbReference type="RefSeq" id="WP_323250227.1">
    <property type="nucleotide sequence ID" value="NZ_JAYFUL010000021.1"/>
</dbReference>
<evidence type="ECO:0000256" key="4">
    <source>
        <dbReference type="ARBA" id="ARBA00022827"/>
    </source>
</evidence>
<keyword evidence="8" id="KW-1185">Reference proteome</keyword>
<reference evidence="7 8" key="1">
    <citation type="submission" date="2023-12" db="EMBL/GenBank/DDBJ databases">
        <title>Novel species of the genus Arcicella isolated from rivers.</title>
        <authorList>
            <person name="Lu H."/>
        </authorList>
    </citation>
    <scope>NUCLEOTIDE SEQUENCE [LARGE SCALE GENOMIC DNA]</scope>
    <source>
        <strain evidence="7 8">LMG 21963</strain>
    </source>
</reference>
<accession>A0ABU5QPA2</accession>
<organism evidence="7 8">
    <name type="scientific">Arcicella aquatica</name>
    <dbReference type="NCBI Taxonomy" id="217141"/>
    <lineage>
        <taxon>Bacteria</taxon>
        <taxon>Pseudomonadati</taxon>
        <taxon>Bacteroidota</taxon>
        <taxon>Cytophagia</taxon>
        <taxon>Cytophagales</taxon>
        <taxon>Flectobacillaceae</taxon>
        <taxon>Arcicella</taxon>
    </lineage>
</organism>